<accession>A0ABP8LLY8</accession>
<dbReference type="PROSITE" id="PS51257">
    <property type="entry name" value="PROKAR_LIPOPROTEIN"/>
    <property type="match status" value="1"/>
</dbReference>
<feature type="compositionally biased region" description="Pro residues" evidence="1">
    <location>
        <begin position="26"/>
        <end position="38"/>
    </location>
</feature>
<evidence type="ECO:0000256" key="1">
    <source>
        <dbReference type="SAM" id="MobiDB-lite"/>
    </source>
</evidence>
<proteinExistence type="predicted"/>
<gene>
    <name evidence="2" type="ORF">GCM10023188_18820</name>
</gene>
<dbReference type="RefSeq" id="WP_345158562.1">
    <property type="nucleotide sequence ID" value="NZ_BAABHC010000010.1"/>
</dbReference>
<keyword evidence="3" id="KW-1185">Reference proteome</keyword>
<reference evidence="3" key="1">
    <citation type="journal article" date="2019" name="Int. J. Syst. Evol. Microbiol.">
        <title>The Global Catalogue of Microorganisms (GCM) 10K type strain sequencing project: providing services to taxonomists for standard genome sequencing and annotation.</title>
        <authorList>
            <consortium name="The Broad Institute Genomics Platform"/>
            <consortium name="The Broad Institute Genome Sequencing Center for Infectious Disease"/>
            <person name="Wu L."/>
            <person name="Ma J."/>
        </authorList>
    </citation>
    <scope>NUCLEOTIDE SEQUENCE [LARGE SCALE GENOMIC DNA]</scope>
    <source>
        <strain evidence="3">JCM 17926</strain>
    </source>
</reference>
<evidence type="ECO:0000313" key="3">
    <source>
        <dbReference type="Proteomes" id="UP001500552"/>
    </source>
</evidence>
<sequence>MKKLYLLPLLCFLTLASCKDDKELPVPQPEPEVPVPGEPDPETEAKEVAFSFRYDPRPEGIEDFELILSLNDSIILLDTLIAARTHHNLVVKSDKTKFDVTTVYSDPATGKYTMKTYVQVNPNNWHVKDYRTRTVQGETQVSTVHYSNVTDIKRHRFSSEGTNRYEGDFHRDNLTMKYDRLLPSDLTYLLLPNTGKYIFAEAGTEETHVDFSEAITAERHMFNKPPGVDAITAFLWGYAKAGDYSKQLLLYAHTSMPGDDYNLLYPSTVIEEFELGLSYDDAEGSRHSYGYAGTTVPTEVDMLAKADFTVTRAEFDNFGIEFEEDGPMSYEMMWEPRESDLNAQWYVYLSPEETTFNAKEFLGNLGAELLEGKDTTRFSLSFISSMKAEGYTFQSYHDYLNNQEAYLRKEMRQYRLISKRFR</sequence>
<name>A0ABP8LLY8_9BACT</name>
<dbReference type="EMBL" id="BAABHC010000010">
    <property type="protein sequence ID" value="GAA4431363.1"/>
    <property type="molecule type" value="Genomic_DNA"/>
</dbReference>
<feature type="region of interest" description="Disordered" evidence="1">
    <location>
        <begin position="23"/>
        <end position="42"/>
    </location>
</feature>
<evidence type="ECO:0000313" key="2">
    <source>
        <dbReference type="EMBL" id="GAA4431363.1"/>
    </source>
</evidence>
<organism evidence="2 3">
    <name type="scientific">Pontibacter saemangeumensis</name>
    <dbReference type="NCBI Taxonomy" id="1084525"/>
    <lineage>
        <taxon>Bacteria</taxon>
        <taxon>Pseudomonadati</taxon>
        <taxon>Bacteroidota</taxon>
        <taxon>Cytophagia</taxon>
        <taxon>Cytophagales</taxon>
        <taxon>Hymenobacteraceae</taxon>
        <taxon>Pontibacter</taxon>
    </lineage>
</organism>
<comment type="caution">
    <text evidence="2">The sequence shown here is derived from an EMBL/GenBank/DDBJ whole genome shotgun (WGS) entry which is preliminary data.</text>
</comment>
<protein>
    <submittedName>
        <fullName evidence="2">Uncharacterized protein</fullName>
    </submittedName>
</protein>
<dbReference type="Proteomes" id="UP001500552">
    <property type="component" value="Unassembled WGS sequence"/>
</dbReference>